<keyword evidence="2" id="KW-1185">Reference proteome</keyword>
<dbReference type="Proteomes" id="UP000199114">
    <property type="component" value="Unassembled WGS sequence"/>
</dbReference>
<dbReference type="RefSeq" id="WP_090620899.1">
    <property type="nucleotide sequence ID" value="NZ_FOFD01000006.1"/>
</dbReference>
<protein>
    <submittedName>
        <fullName evidence="1">Uncharacterized protein</fullName>
    </submittedName>
</protein>
<proteinExistence type="predicted"/>
<sequence length="313" mass="35976">MPEQPISPFKYLWQFHYPFQYWDNRLEKINRYNEADKLEALYSLVQITDIYAHVFAAYAQNPEMPWFFVAEETYRGDIDNVLESLRTDGIATVGTLSEDLDGLATVEANEEFDINEMDAVAAGLLGCPHEIDPENVEFDFIEDPDLHRGVSNAILDFAENNVALLNDFKHGFRVLPVTPAQLRGMLGNQFQLREEQRDDFETQIDELEERLGEDEWGFSFIRLSTESTDYGYECSIDLYHVDAWACYKFAELTLNALYNLVTPQGGMPLEESLSEVPVPVLEGEEVLFDHIFGLAFPLRDDPETIVPEEEFRS</sequence>
<organism evidence="1 2">
    <name type="scientific">Natrinema salaciae</name>
    <dbReference type="NCBI Taxonomy" id="1186196"/>
    <lineage>
        <taxon>Archaea</taxon>
        <taxon>Methanobacteriati</taxon>
        <taxon>Methanobacteriota</taxon>
        <taxon>Stenosarchaea group</taxon>
        <taxon>Halobacteria</taxon>
        <taxon>Halobacteriales</taxon>
        <taxon>Natrialbaceae</taxon>
        <taxon>Natrinema</taxon>
    </lineage>
</organism>
<dbReference type="AlphaFoldDB" id="A0A1H9PVN1"/>
<dbReference type="OrthoDB" id="203881at2157"/>
<name>A0A1H9PVN1_9EURY</name>
<evidence type="ECO:0000313" key="1">
    <source>
        <dbReference type="EMBL" id="SER52178.1"/>
    </source>
</evidence>
<gene>
    <name evidence="1" type="ORF">SAMN04489841_3994</name>
</gene>
<accession>A0A1H9PVN1</accession>
<dbReference type="EMBL" id="FOFD01000006">
    <property type="protein sequence ID" value="SER52178.1"/>
    <property type="molecule type" value="Genomic_DNA"/>
</dbReference>
<reference evidence="2" key="1">
    <citation type="submission" date="2016-10" db="EMBL/GenBank/DDBJ databases">
        <authorList>
            <person name="Varghese N."/>
            <person name="Submissions S."/>
        </authorList>
    </citation>
    <scope>NUCLEOTIDE SEQUENCE [LARGE SCALE GENOMIC DNA]</scope>
    <source>
        <strain evidence="2">DSM 25055</strain>
    </source>
</reference>
<evidence type="ECO:0000313" key="2">
    <source>
        <dbReference type="Proteomes" id="UP000199114"/>
    </source>
</evidence>